<protein>
    <submittedName>
        <fullName evidence="4">Helix-turn-helix transcriptional regulator</fullName>
    </submittedName>
</protein>
<reference evidence="4 5" key="1">
    <citation type="submission" date="2019-04" db="EMBL/GenBank/DDBJ databases">
        <title>Sphingobacterium olei sp. nov., isolated from oil-contaminated soil.</title>
        <authorList>
            <person name="Liu B."/>
        </authorList>
    </citation>
    <scope>NUCLEOTIDE SEQUENCE [LARGE SCALE GENOMIC DNA]</scope>
    <source>
        <strain evidence="4 5">Y3L14</strain>
    </source>
</reference>
<evidence type="ECO:0000313" key="4">
    <source>
        <dbReference type="EMBL" id="TJY66080.1"/>
    </source>
</evidence>
<dbReference type="Gene3D" id="1.10.10.60">
    <property type="entry name" value="Homeodomain-like"/>
    <property type="match status" value="1"/>
</dbReference>
<dbReference type="InterPro" id="IPR018060">
    <property type="entry name" value="HTH_AraC"/>
</dbReference>
<evidence type="ECO:0000313" key="5">
    <source>
        <dbReference type="Proteomes" id="UP000309872"/>
    </source>
</evidence>
<sequence>MYFLRTFNLDTTLSDLREELLLEKAKEYLREGQTATQTAYVLNYSSIYSFSRFFKTQAGMSVSEYVRRLRTGEE</sequence>
<evidence type="ECO:0000256" key="2">
    <source>
        <dbReference type="ARBA" id="ARBA00023163"/>
    </source>
</evidence>
<dbReference type="EMBL" id="SUKA01000003">
    <property type="protein sequence ID" value="TJY66080.1"/>
    <property type="molecule type" value="Genomic_DNA"/>
</dbReference>
<gene>
    <name evidence="4" type="ORF">FAZ19_11855</name>
</gene>
<keyword evidence="2" id="KW-0804">Transcription</keyword>
<organism evidence="4 5">
    <name type="scientific">Sphingobacterium alkalisoli</name>
    <dbReference type="NCBI Taxonomy" id="1874115"/>
    <lineage>
        <taxon>Bacteria</taxon>
        <taxon>Pseudomonadati</taxon>
        <taxon>Bacteroidota</taxon>
        <taxon>Sphingobacteriia</taxon>
        <taxon>Sphingobacteriales</taxon>
        <taxon>Sphingobacteriaceae</taxon>
        <taxon>Sphingobacterium</taxon>
    </lineage>
</organism>
<proteinExistence type="predicted"/>
<dbReference type="AlphaFoldDB" id="A0A4U0H373"/>
<dbReference type="RefSeq" id="WP_136821209.1">
    <property type="nucleotide sequence ID" value="NZ_BMJX01000003.1"/>
</dbReference>
<dbReference type="OrthoDB" id="699630at2"/>
<keyword evidence="5" id="KW-1185">Reference proteome</keyword>
<evidence type="ECO:0000259" key="3">
    <source>
        <dbReference type="PROSITE" id="PS01124"/>
    </source>
</evidence>
<dbReference type="SUPFAM" id="SSF46689">
    <property type="entry name" value="Homeodomain-like"/>
    <property type="match status" value="1"/>
</dbReference>
<dbReference type="PROSITE" id="PS01124">
    <property type="entry name" value="HTH_ARAC_FAMILY_2"/>
    <property type="match status" value="1"/>
</dbReference>
<keyword evidence="1" id="KW-0805">Transcription regulation</keyword>
<evidence type="ECO:0000256" key="1">
    <source>
        <dbReference type="ARBA" id="ARBA00023015"/>
    </source>
</evidence>
<dbReference type="Pfam" id="PF12833">
    <property type="entry name" value="HTH_18"/>
    <property type="match status" value="1"/>
</dbReference>
<dbReference type="GO" id="GO:0003700">
    <property type="term" value="F:DNA-binding transcription factor activity"/>
    <property type="evidence" value="ECO:0007669"/>
    <property type="project" value="InterPro"/>
</dbReference>
<dbReference type="GO" id="GO:0043565">
    <property type="term" value="F:sequence-specific DNA binding"/>
    <property type="evidence" value="ECO:0007669"/>
    <property type="project" value="InterPro"/>
</dbReference>
<name>A0A4U0H373_9SPHI</name>
<accession>A0A4U0H373</accession>
<dbReference type="InterPro" id="IPR009057">
    <property type="entry name" value="Homeodomain-like_sf"/>
</dbReference>
<feature type="domain" description="HTH araC/xylS-type" evidence="3">
    <location>
        <begin position="1"/>
        <end position="68"/>
    </location>
</feature>
<comment type="caution">
    <text evidence="4">The sequence shown here is derived from an EMBL/GenBank/DDBJ whole genome shotgun (WGS) entry which is preliminary data.</text>
</comment>
<dbReference type="Proteomes" id="UP000309872">
    <property type="component" value="Unassembled WGS sequence"/>
</dbReference>